<feature type="compositionally biased region" description="Polar residues" evidence="2">
    <location>
        <begin position="294"/>
        <end position="304"/>
    </location>
</feature>
<protein>
    <submittedName>
        <fullName evidence="3">Uncharacterized protein</fullName>
    </submittedName>
</protein>
<dbReference type="Proteomes" id="UP000015241">
    <property type="component" value="Unassembled WGS sequence"/>
</dbReference>
<dbReference type="AlphaFoldDB" id="S8DLU2"/>
<dbReference type="HOGENOM" id="CLU_493495_0_0_1"/>
<name>S8DLU2_FOMSC</name>
<proteinExistence type="predicted"/>
<feature type="coiled-coil region" evidence="1">
    <location>
        <begin position="241"/>
        <end position="278"/>
    </location>
</feature>
<dbReference type="OrthoDB" id="2690792at2759"/>
<accession>S8DLU2</accession>
<evidence type="ECO:0000313" key="3">
    <source>
        <dbReference type="EMBL" id="EPS93652.1"/>
    </source>
</evidence>
<feature type="compositionally biased region" description="Low complexity" evidence="2">
    <location>
        <begin position="370"/>
        <end position="386"/>
    </location>
</feature>
<evidence type="ECO:0000256" key="2">
    <source>
        <dbReference type="SAM" id="MobiDB-lite"/>
    </source>
</evidence>
<feature type="region of interest" description="Disordered" evidence="2">
    <location>
        <begin position="284"/>
        <end position="428"/>
    </location>
</feature>
<feature type="region of interest" description="Disordered" evidence="2">
    <location>
        <begin position="457"/>
        <end position="477"/>
    </location>
</feature>
<keyword evidence="4" id="KW-1185">Reference proteome</keyword>
<gene>
    <name evidence="3" type="ORF">FOMPIDRAFT_1055766</name>
</gene>
<dbReference type="EMBL" id="KE504262">
    <property type="protein sequence ID" value="EPS93652.1"/>
    <property type="molecule type" value="Genomic_DNA"/>
</dbReference>
<sequence length="572" mass="61910">MGFDTLPLERCQLNPLGRKSVKEYFLSRGISNSLQPRLDSAALGFLVFGLHSDGDHHVARDRFHDAFRTGRKGCSPGSRENYDLRQDLFKLMCDAACARDRLNGGCSITISLSGALRPGSHVTPENIKADVYLPRYLIEERPHFKPIIAALVQTFIENIGVEISERWLRGAAAMHWDFRGGETTALPGALPIFPESANDSCHYVFWGHTAGELEELIAAEQDPGHDAHQHAPEGTGPDPEVVRLTEEILRLNAENARLRELSEQQAAEIVALRAAEQQRAEEVRFTFDPKPPSASMSQAPTPRATSPLPVPASVGSTPSGDQRRSKARSTRSEENTAASDDIRATATPTPTPKKASRAARSHAHIEPGVSAIPSSKASSTSASRRANTPVYVVPLGSPFSTPVRGSASPTRPPLHHVSPISVPSSDSETESSVTVSSYASSARTTFLRSPTSARAASSRNLFSSRPTSSHNPHNPFLQRTLSSQATSSGHTPLTEPLPFVAGFGVHSARYIVSIGHTKLGNNTVQRVFDLYPSVLWVDELVKALEIAKDQALELACAMLRDCEDQGLVPLEG</sequence>
<evidence type="ECO:0000313" key="4">
    <source>
        <dbReference type="Proteomes" id="UP000015241"/>
    </source>
</evidence>
<dbReference type="InParanoid" id="S8DLU2"/>
<organism evidence="3 4">
    <name type="scientific">Fomitopsis schrenkii</name>
    <name type="common">Brown rot fungus</name>
    <dbReference type="NCBI Taxonomy" id="2126942"/>
    <lineage>
        <taxon>Eukaryota</taxon>
        <taxon>Fungi</taxon>
        <taxon>Dikarya</taxon>
        <taxon>Basidiomycota</taxon>
        <taxon>Agaricomycotina</taxon>
        <taxon>Agaricomycetes</taxon>
        <taxon>Polyporales</taxon>
        <taxon>Fomitopsis</taxon>
    </lineage>
</organism>
<evidence type="ECO:0000256" key="1">
    <source>
        <dbReference type="SAM" id="Coils"/>
    </source>
</evidence>
<feature type="compositionally biased region" description="Polar residues" evidence="2">
    <location>
        <begin position="460"/>
        <end position="477"/>
    </location>
</feature>
<keyword evidence="1" id="KW-0175">Coiled coil</keyword>
<reference evidence="3 4" key="1">
    <citation type="journal article" date="2012" name="Science">
        <title>The Paleozoic origin of enzymatic lignin decomposition reconstructed from 31 fungal genomes.</title>
        <authorList>
            <person name="Floudas D."/>
            <person name="Binder M."/>
            <person name="Riley R."/>
            <person name="Barry K."/>
            <person name="Blanchette R.A."/>
            <person name="Henrissat B."/>
            <person name="Martinez A.T."/>
            <person name="Otillar R."/>
            <person name="Spatafora J.W."/>
            <person name="Yadav J.S."/>
            <person name="Aerts A."/>
            <person name="Benoit I."/>
            <person name="Boyd A."/>
            <person name="Carlson A."/>
            <person name="Copeland A."/>
            <person name="Coutinho P.M."/>
            <person name="de Vries R.P."/>
            <person name="Ferreira P."/>
            <person name="Findley K."/>
            <person name="Foster B."/>
            <person name="Gaskell J."/>
            <person name="Glotzer D."/>
            <person name="Gorecki P."/>
            <person name="Heitman J."/>
            <person name="Hesse C."/>
            <person name="Hori C."/>
            <person name="Igarashi K."/>
            <person name="Jurgens J.A."/>
            <person name="Kallen N."/>
            <person name="Kersten P."/>
            <person name="Kohler A."/>
            <person name="Kuees U."/>
            <person name="Kumar T.K.A."/>
            <person name="Kuo A."/>
            <person name="LaButti K."/>
            <person name="Larrondo L.F."/>
            <person name="Lindquist E."/>
            <person name="Ling A."/>
            <person name="Lombard V."/>
            <person name="Lucas S."/>
            <person name="Lundell T."/>
            <person name="Martin R."/>
            <person name="McLaughlin D.J."/>
            <person name="Morgenstern I."/>
            <person name="Morin E."/>
            <person name="Murat C."/>
            <person name="Nagy L.G."/>
            <person name="Nolan M."/>
            <person name="Ohm R.A."/>
            <person name="Patyshakuliyeva A."/>
            <person name="Rokas A."/>
            <person name="Ruiz-Duenas F.J."/>
            <person name="Sabat G."/>
            <person name="Salamov A."/>
            <person name="Samejima M."/>
            <person name="Schmutz J."/>
            <person name="Slot J.C."/>
            <person name="St John F."/>
            <person name="Stenlid J."/>
            <person name="Sun H."/>
            <person name="Sun S."/>
            <person name="Syed K."/>
            <person name="Tsang A."/>
            <person name="Wiebenga A."/>
            <person name="Young D."/>
            <person name="Pisabarro A."/>
            <person name="Eastwood D.C."/>
            <person name="Martin F."/>
            <person name="Cullen D."/>
            <person name="Grigoriev I.V."/>
            <person name="Hibbett D.S."/>
        </authorList>
    </citation>
    <scope>NUCLEOTIDE SEQUENCE</scope>
    <source>
        <strain evidence="4">FP-58527</strain>
    </source>
</reference>